<dbReference type="GO" id="GO:0005634">
    <property type="term" value="C:nucleus"/>
    <property type="evidence" value="ECO:0007669"/>
    <property type="project" value="UniProtKB-SubCell"/>
</dbReference>
<keyword evidence="2" id="KW-0479">Metal-binding</keyword>
<accession>A0A165CXT1</accession>
<keyword evidence="3" id="KW-0862">Zinc</keyword>
<dbReference type="OrthoDB" id="2154091at2759"/>
<dbReference type="CDD" id="cd12148">
    <property type="entry name" value="fungal_TF_MHR"/>
    <property type="match status" value="1"/>
</dbReference>
<dbReference type="STRING" id="1314781.A0A165CXT1"/>
<feature type="compositionally biased region" description="Basic and acidic residues" evidence="8">
    <location>
        <begin position="276"/>
        <end position="285"/>
    </location>
</feature>
<dbReference type="PROSITE" id="PS50048">
    <property type="entry name" value="ZN2_CY6_FUNGAL_2"/>
    <property type="match status" value="1"/>
</dbReference>
<dbReference type="PANTHER" id="PTHR31313">
    <property type="entry name" value="TY1 ENHANCER ACTIVATOR"/>
    <property type="match status" value="1"/>
</dbReference>
<dbReference type="Pfam" id="PF00172">
    <property type="entry name" value="Zn_clus"/>
    <property type="match status" value="1"/>
</dbReference>
<keyword evidence="11" id="KW-1185">Reference proteome</keyword>
<feature type="region of interest" description="Disordered" evidence="8">
    <location>
        <begin position="194"/>
        <end position="246"/>
    </location>
</feature>
<evidence type="ECO:0000313" key="10">
    <source>
        <dbReference type="EMBL" id="KZV83390.1"/>
    </source>
</evidence>
<proteinExistence type="predicted"/>
<dbReference type="SUPFAM" id="SSF57701">
    <property type="entry name" value="Zn2/Cys6 DNA-binding domain"/>
    <property type="match status" value="1"/>
</dbReference>
<evidence type="ECO:0000256" key="5">
    <source>
        <dbReference type="ARBA" id="ARBA00023125"/>
    </source>
</evidence>
<evidence type="ECO:0000256" key="4">
    <source>
        <dbReference type="ARBA" id="ARBA00023015"/>
    </source>
</evidence>
<dbReference type="PANTHER" id="PTHR31313:SF81">
    <property type="entry name" value="TY1 ENHANCER ACTIVATOR"/>
    <property type="match status" value="1"/>
</dbReference>
<dbReference type="PROSITE" id="PS00463">
    <property type="entry name" value="ZN2_CY6_FUNGAL_1"/>
    <property type="match status" value="1"/>
</dbReference>
<evidence type="ECO:0000313" key="11">
    <source>
        <dbReference type="Proteomes" id="UP000077266"/>
    </source>
</evidence>
<name>A0A165CXT1_EXIGL</name>
<reference evidence="10 11" key="1">
    <citation type="journal article" date="2016" name="Mol. Biol. Evol.">
        <title>Comparative Genomics of Early-Diverging Mushroom-Forming Fungi Provides Insights into the Origins of Lignocellulose Decay Capabilities.</title>
        <authorList>
            <person name="Nagy L.G."/>
            <person name="Riley R."/>
            <person name="Tritt A."/>
            <person name="Adam C."/>
            <person name="Daum C."/>
            <person name="Floudas D."/>
            <person name="Sun H."/>
            <person name="Yadav J.S."/>
            <person name="Pangilinan J."/>
            <person name="Larsson K.H."/>
            <person name="Matsuura K."/>
            <person name="Barry K."/>
            <person name="Labutti K."/>
            <person name="Kuo R."/>
            <person name="Ohm R.A."/>
            <person name="Bhattacharya S.S."/>
            <person name="Shirouzu T."/>
            <person name="Yoshinaga Y."/>
            <person name="Martin F.M."/>
            <person name="Grigoriev I.V."/>
            <person name="Hibbett D.S."/>
        </authorList>
    </citation>
    <scope>NUCLEOTIDE SEQUENCE [LARGE SCALE GENOMIC DNA]</scope>
    <source>
        <strain evidence="10 11">HHB12029</strain>
    </source>
</reference>
<dbReference type="GO" id="GO:0003677">
    <property type="term" value="F:DNA binding"/>
    <property type="evidence" value="ECO:0007669"/>
    <property type="project" value="UniProtKB-KW"/>
</dbReference>
<keyword evidence="4" id="KW-0805">Transcription regulation</keyword>
<evidence type="ECO:0000256" key="8">
    <source>
        <dbReference type="SAM" id="MobiDB-lite"/>
    </source>
</evidence>
<comment type="subcellular location">
    <subcellularLocation>
        <location evidence="1">Nucleus</location>
    </subcellularLocation>
</comment>
<dbReference type="GO" id="GO:0000981">
    <property type="term" value="F:DNA-binding transcription factor activity, RNA polymerase II-specific"/>
    <property type="evidence" value="ECO:0007669"/>
    <property type="project" value="InterPro"/>
</dbReference>
<dbReference type="Proteomes" id="UP000077266">
    <property type="component" value="Unassembled WGS sequence"/>
</dbReference>
<keyword evidence="5" id="KW-0238">DNA-binding</keyword>
<evidence type="ECO:0000256" key="3">
    <source>
        <dbReference type="ARBA" id="ARBA00022833"/>
    </source>
</evidence>
<dbReference type="InterPro" id="IPR036864">
    <property type="entry name" value="Zn2-C6_fun-type_DNA-bd_sf"/>
</dbReference>
<dbReference type="InParanoid" id="A0A165CXT1"/>
<dbReference type="EMBL" id="KV426274">
    <property type="protein sequence ID" value="KZV83390.1"/>
    <property type="molecule type" value="Genomic_DNA"/>
</dbReference>
<dbReference type="Gene3D" id="4.10.240.10">
    <property type="entry name" value="Zn(2)-C6 fungal-type DNA-binding domain"/>
    <property type="match status" value="1"/>
</dbReference>
<feature type="domain" description="Zn(2)-C6 fungal-type" evidence="9">
    <location>
        <begin position="27"/>
        <end position="57"/>
    </location>
</feature>
<feature type="region of interest" description="Disordered" evidence="8">
    <location>
        <begin position="99"/>
        <end position="125"/>
    </location>
</feature>
<sequence length="899" mass="97737">MNTPADSVERGRGPNKTGRNASRAKRSCVACRHRKIKCDEATPECGSCRSRGEVCDWSAEPDKRRTRTSTAYFKQTIAHLTNQIGALKSRIERFKLRAASDDRSYTPSPPPSAVSTTSLGNGSSAHLPALVEGERESSGRHSLGPDAMSAWSHHASTLSVSSASSFDVTSITSASQPISPRPTRPRLPFLALTAPSMPIRQRPVSHSRARSDSILQHGRQRSPAPWKRANRSSSGPRSLVPDSGRQLLEIPVSQDLAFRSTTPEYYAFEFPSPGLGDDHDVGNEQEHDDDPFVVTSLGIPGKRLVTLKGEEGMAVTGNSPLALFSSASADTNPPVSPSSSSPPTSSFLSMPFHLLSMTPIFSPTRNPSTVSTSPTKTYFEHDLLCNCDWDRHLPPDIRQQLTREDHDYTLSQYFAHLTPWHFRVVPALFRRDMRIALSTPRGALHGSKTPHYSAGLHCAMLAEAGSLAPDGCVLKQSFARDTLARTARNLIDDDCLKSVGTLASVTGLAVLAQYHLTIPGRAKFAFSLNGMAVRIARSTGLNFDTTAFVEEEERVDNQWCYLSLFVQDVDMSLHVGQEVTMPVPRFGFAPAPQYISNDAPLVGEVFAQTCALMVKAAQAVTVGFAVDKVSALDSDLRSWREHLPDRLTRAQATQQGASAHLLMLHITFHWIQIVAHRQFYAPSRYREESRRTVDSACADLLDLMKHFHRLHALSRAPPSLVQIAVVGGAAALMQAEVVAASSAMGSTCIDRAKLFVEALRLMSAVSPSADVYASALEGKIQTLLQMHWMSGDYVHTRGLAGYEHPIDFTALLSQTQQPLDLAMAVQSLANAGGRLGEHASHPASQPNNLGSSGGRCSSSGTLWDASMESDRDATSVDAGGCNDPQMFSQALRGDLQWLQ</sequence>
<dbReference type="GO" id="GO:0008270">
    <property type="term" value="F:zinc ion binding"/>
    <property type="evidence" value="ECO:0007669"/>
    <property type="project" value="InterPro"/>
</dbReference>
<evidence type="ECO:0000256" key="1">
    <source>
        <dbReference type="ARBA" id="ARBA00004123"/>
    </source>
</evidence>
<organism evidence="10 11">
    <name type="scientific">Exidia glandulosa HHB12029</name>
    <dbReference type="NCBI Taxonomy" id="1314781"/>
    <lineage>
        <taxon>Eukaryota</taxon>
        <taxon>Fungi</taxon>
        <taxon>Dikarya</taxon>
        <taxon>Basidiomycota</taxon>
        <taxon>Agaricomycotina</taxon>
        <taxon>Agaricomycetes</taxon>
        <taxon>Auriculariales</taxon>
        <taxon>Exidiaceae</taxon>
        <taxon>Exidia</taxon>
    </lineage>
</organism>
<evidence type="ECO:0000256" key="2">
    <source>
        <dbReference type="ARBA" id="ARBA00022723"/>
    </source>
</evidence>
<evidence type="ECO:0000256" key="6">
    <source>
        <dbReference type="ARBA" id="ARBA00023163"/>
    </source>
</evidence>
<dbReference type="AlphaFoldDB" id="A0A165CXT1"/>
<dbReference type="InterPro" id="IPR001138">
    <property type="entry name" value="Zn2Cys6_DnaBD"/>
</dbReference>
<dbReference type="InterPro" id="IPR051615">
    <property type="entry name" value="Transcr_Regulatory_Elem"/>
</dbReference>
<dbReference type="CDD" id="cd00067">
    <property type="entry name" value="GAL4"/>
    <property type="match status" value="1"/>
</dbReference>
<evidence type="ECO:0000259" key="9">
    <source>
        <dbReference type="PROSITE" id="PS50048"/>
    </source>
</evidence>
<keyword evidence="7" id="KW-0539">Nucleus</keyword>
<feature type="region of interest" description="Disordered" evidence="8">
    <location>
        <begin position="834"/>
        <end position="881"/>
    </location>
</feature>
<gene>
    <name evidence="10" type="ORF">EXIGLDRAFT_754424</name>
</gene>
<evidence type="ECO:0000256" key="7">
    <source>
        <dbReference type="ARBA" id="ARBA00023242"/>
    </source>
</evidence>
<dbReference type="SMART" id="SM00066">
    <property type="entry name" value="GAL4"/>
    <property type="match status" value="1"/>
</dbReference>
<protein>
    <recommendedName>
        <fullName evidence="9">Zn(2)-C6 fungal-type domain-containing protein</fullName>
    </recommendedName>
</protein>
<keyword evidence="6" id="KW-0804">Transcription</keyword>
<feature type="region of interest" description="Disordered" evidence="8">
    <location>
        <begin position="1"/>
        <end position="24"/>
    </location>
</feature>
<feature type="region of interest" description="Disordered" evidence="8">
    <location>
        <begin position="269"/>
        <end position="295"/>
    </location>
</feature>